<dbReference type="CDD" id="cd04301">
    <property type="entry name" value="NAT_SF"/>
    <property type="match status" value="1"/>
</dbReference>
<evidence type="ECO:0000259" key="1">
    <source>
        <dbReference type="PROSITE" id="PS51186"/>
    </source>
</evidence>
<evidence type="ECO:0000313" key="2">
    <source>
        <dbReference type="EMBL" id="MEK8030842.1"/>
    </source>
</evidence>
<reference evidence="2 3" key="1">
    <citation type="submission" date="2024-04" db="EMBL/GenBank/DDBJ databases">
        <title>Novel species of the genus Ideonella isolated from streams.</title>
        <authorList>
            <person name="Lu H."/>
        </authorList>
    </citation>
    <scope>NUCLEOTIDE SEQUENCE [LARGE SCALE GENOMIC DNA]</scope>
    <source>
        <strain evidence="2 3">DXS29W</strain>
    </source>
</reference>
<dbReference type="PROSITE" id="PS51186">
    <property type="entry name" value="GNAT"/>
    <property type="match status" value="1"/>
</dbReference>
<feature type="domain" description="N-acetyltransferase" evidence="1">
    <location>
        <begin position="13"/>
        <end position="142"/>
    </location>
</feature>
<dbReference type="PANTHER" id="PTHR43233:SF1">
    <property type="entry name" value="FAMILY N-ACETYLTRANSFERASE, PUTATIVE (AFU_ORTHOLOGUE AFUA_6G03350)-RELATED"/>
    <property type="match status" value="1"/>
</dbReference>
<dbReference type="PANTHER" id="PTHR43233">
    <property type="entry name" value="FAMILY N-ACETYLTRANSFERASE, PUTATIVE (AFU_ORTHOLOGUE AFUA_6G03350)-RELATED"/>
    <property type="match status" value="1"/>
</dbReference>
<dbReference type="EMBL" id="JBBUTG010000004">
    <property type="protein sequence ID" value="MEK8030842.1"/>
    <property type="molecule type" value="Genomic_DNA"/>
</dbReference>
<organism evidence="2 3">
    <name type="scientific">Ideonella lacteola</name>
    <dbReference type="NCBI Taxonomy" id="2984193"/>
    <lineage>
        <taxon>Bacteria</taxon>
        <taxon>Pseudomonadati</taxon>
        <taxon>Pseudomonadota</taxon>
        <taxon>Betaproteobacteria</taxon>
        <taxon>Burkholderiales</taxon>
        <taxon>Sphaerotilaceae</taxon>
        <taxon>Ideonella</taxon>
    </lineage>
</organism>
<protein>
    <submittedName>
        <fullName evidence="2">GNAT family N-acetyltransferase</fullName>
    </submittedName>
</protein>
<evidence type="ECO:0000313" key="3">
    <source>
        <dbReference type="Proteomes" id="UP001371218"/>
    </source>
</evidence>
<dbReference type="InterPro" id="IPR053144">
    <property type="entry name" value="Acetyltransferase_Butenolide"/>
</dbReference>
<accession>A0ABU9BPS1</accession>
<dbReference type="RefSeq" id="WP_341425214.1">
    <property type="nucleotide sequence ID" value="NZ_JBBUTG010000004.1"/>
</dbReference>
<dbReference type="Pfam" id="PF00583">
    <property type="entry name" value="Acetyltransf_1"/>
    <property type="match status" value="1"/>
</dbReference>
<sequence length="151" mass="16953">MPPFTRAQGDYAVSTDPARLDFDAIHAYLTRSYWSPGISRELVERAAANSLCFGLYRGDEQVGYARVVTDQATFAYLCDVYVLEAHRGQGLSKWMMQSIQSHPGLQHLRRFMLATRDAHGLYAGFGFAPLAHPERLMEIVVPDAHLRAPAR</sequence>
<dbReference type="SUPFAM" id="SSF55729">
    <property type="entry name" value="Acyl-CoA N-acyltransferases (Nat)"/>
    <property type="match status" value="1"/>
</dbReference>
<comment type="caution">
    <text evidence="2">The sequence shown here is derived from an EMBL/GenBank/DDBJ whole genome shotgun (WGS) entry which is preliminary data.</text>
</comment>
<proteinExistence type="predicted"/>
<dbReference type="InterPro" id="IPR016181">
    <property type="entry name" value="Acyl_CoA_acyltransferase"/>
</dbReference>
<gene>
    <name evidence="2" type="ORF">AACH06_08460</name>
</gene>
<dbReference type="Gene3D" id="3.40.630.30">
    <property type="match status" value="1"/>
</dbReference>
<name>A0ABU9BPS1_9BURK</name>
<dbReference type="Proteomes" id="UP001371218">
    <property type="component" value="Unassembled WGS sequence"/>
</dbReference>
<keyword evidence="3" id="KW-1185">Reference proteome</keyword>
<dbReference type="InterPro" id="IPR000182">
    <property type="entry name" value="GNAT_dom"/>
</dbReference>